<proteinExistence type="predicted"/>
<evidence type="ECO:0000313" key="1">
    <source>
        <dbReference type="EMBL" id="KKB26595.1"/>
    </source>
</evidence>
<organism evidence="1 2">
    <name type="scientific">Mycoplasmopsis meleagridis ATCC 25294</name>
    <dbReference type="NCBI Taxonomy" id="1264554"/>
    <lineage>
        <taxon>Bacteria</taxon>
        <taxon>Bacillati</taxon>
        <taxon>Mycoplasmatota</taxon>
        <taxon>Mycoplasmoidales</taxon>
        <taxon>Metamycoplasmataceae</taxon>
        <taxon>Mycoplasmopsis</taxon>
    </lineage>
</organism>
<protein>
    <submittedName>
        <fullName evidence="1">Uncharacterized protein</fullName>
    </submittedName>
</protein>
<comment type="caution">
    <text evidence="1">The sequence shown here is derived from an EMBL/GenBank/DDBJ whole genome shotgun (WGS) entry which is preliminary data.</text>
</comment>
<dbReference type="EMBL" id="JZXN01000018">
    <property type="protein sequence ID" value="KKB26595.1"/>
    <property type="molecule type" value="Genomic_DNA"/>
</dbReference>
<dbReference type="RefSeq" id="WP_046097160.1">
    <property type="nucleotide sequence ID" value="NZ_JZXN01000018.1"/>
</dbReference>
<evidence type="ECO:0000313" key="2">
    <source>
        <dbReference type="Proteomes" id="UP000033750"/>
    </source>
</evidence>
<accession>A0A0F5H0E3</accession>
<dbReference type="AlphaFoldDB" id="A0A0F5H0E3"/>
<dbReference type="PATRIC" id="fig|1264554.4.peg.501"/>
<keyword evidence="2" id="KW-1185">Reference proteome</keyword>
<sequence>MEQEEVKNSFYYSRDLINKKVKLKLINNAIYLHDYSNKTDFLNAISNFCSEFFNFFKKKFSNENYSFLITSGQNKIEDKTFSNFISLFANYFNVYIYKQGEVGNFYTNKLPFEIDFYVNKTIQKETNKINILLRLKINIKEKFIKLLTNNINHETIIEFIDSYNNNLVNDIFSSAKNRNEQLKNVKIVDNVFFKRFLEETNRVFWKSNTTFAANLEQYFNLLNVKLIDKTTNQFVFELFKNPFKRENKNNFFAVNWTYNKYIKHNENDLIIKVDKYYKYSLYLKIDNRFFKVSFNKLKYLYIDYFLNSYKDLNLDLKNKNIVISNSDIINFVSLEKEFISPSLFEKNRKLFLQNYCVNLNEEIKSKSLVIFDKKHYFSDIFNKLDIEEKIGNNYYFLLLIIKMLSFYKDNNNMLSYKINYLNERMYKFYRKTYKVKILEKQLNQFCLLVHQFLDSKITENKNLEFISIDKKNLISEKSYELTYSSGNCNNCLLTHKNEGHFLYLFVLKTNKQNNILISYDLLSEELIFDIYINKTSNDSLISKLKDFRYMKFLINELIKLSNSKYFQNNK</sequence>
<dbReference type="STRING" id="29561.MM26B8_00850"/>
<gene>
    <name evidence="1" type="ORF">MMELEA_02020</name>
</gene>
<reference evidence="1 2" key="1">
    <citation type="submission" date="2015-03" db="EMBL/GenBank/DDBJ databases">
        <title>Genome sequence of Mycoplasma meleagridis strain ATCC 25294.</title>
        <authorList>
            <person name="Yacoub E."/>
            <person name="Blanchard A."/>
            <person name="Sirand-Pugnet P."/>
            <person name="Mardassi B.B.A."/>
        </authorList>
    </citation>
    <scope>NUCLEOTIDE SEQUENCE [LARGE SCALE GENOMIC DNA]</scope>
    <source>
        <strain evidence="1 2">ATCC 25294</strain>
    </source>
</reference>
<name>A0A0F5H0E3_9BACT</name>
<dbReference type="Proteomes" id="UP000033750">
    <property type="component" value="Unassembled WGS sequence"/>
</dbReference>